<dbReference type="EMBL" id="JALLBG020000082">
    <property type="protein sequence ID" value="KAL3766646.1"/>
    <property type="molecule type" value="Genomic_DNA"/>
</dbReference>
<feature type="signal peptide" evidence="1">
    <location>
        <begin position="1"/>
        <end position="37"/>
    </location>
</feature>
<evidence type="ECO:0000313" key="3">
    <source>
        <dbReference type="Proteomes" id="UP001530293"/>
    </source>
</evidence>
<proteinExistence type="predicted"/>
<comment type="caution">
    <text evidence="2">The sequence shown here is derived from an EMBL/GenBank/DDBJ whole genome shotgun (WGS) entry which is preliminary data.</text>
</comment>
<evidence type="ECO:0000256" key="1">
    <source>
        <dbReference type="SAM" id="SignalP"/>
    </source>
</evidence>
<sequence length="450" mass="50410">MTTMTVTAVHRILSTSTMKRISLALYLGLCLSVHTHGFTPTSTSESFSTGCTFLGQTTNYYPRTHQPPPSASDAPPLHRLFLADVDSSTPEPEAISVIINTTLSESNTQKLFAWIKCAFDSDEMDNNDVYAYYYNNIELAIAAAFGANLPENSLPSKLLEMAMKKEGLLDNMKSSSDMREWEETLIGEPIGKRDRESASLGAMGAAQWTGQWMTRPHSLLDVRNFTSIDDWIKTLPRGCKRTLKKATPESQNFTITAKPIRGGHAAPHSSYAHFRCVVQHEVRLLSNRYGPSTNAFVNALAEAISRYMGTTRMAGSIREYRDSVSGKIIGFAHEVGKGRTMRGQWFYCDDDAATRYIWFHSVQDLIRRAIKDERIDVVDLGPSGSDAFTELKMKYGFISVVDWPAVADYSGEFSYEADQNEVETMGDDMMRMIEALMNRQAARDARRKED</sequence>
<name>A0ABD3MUY0_9STRA</name>
<evidence type="ECO:0000313" key="2">
    <source>
        <dbReference type="EMBL" id="KAL3766646.1"/>
    </source>
</evidence>
<protein>
    <submittedName>
        <fullName evidence="2">Uncharacterized protein</fullName>
    </submittedName>
</protein>
<reference evidence="2 3" key="1">
    <citation type="submission" date="2024-10" db="EMBL/GenBank/DDBJ databases">
        <title>Updated reference genomes for cyclostephanoid diatoms.</title>
        <authorList>
            <person name="Roberts W.R."/>
            <person name="Alverson A.J."/>
        </authorList>
    </citation>
    <scope>NUCLEOTIDE SEQUENCE [LARGE SCALE GENOMIC DNA]</scope>
    <source>
        <strain evidence="2 3">AJA232-27</strain>
    </source>
</reference>
<dbReference type="AlphaFoldDB" id="A0ABD3MUY0"/>
<feature type="chain" id="PRO_5044741655" evidence="1">
    <location>
        <begin position="38"/>
        <end position="450"/>
    </location>
</feature>
<dbReference type="Proteomes" id="UP001530293">
    <property type="component" value="Unassembled WGS sequence"/>
</dbReference>
<organism evidence="2 3">
    <name type="scientific">Discostella pseudostelligera</name>
    <dbReference type="NCBI Taxonomy" id="259834"/>
    <lineage>
        <taxon>Eukaryota</taxon>
        <taxon>Sar</taxon>
        <taxon>Stramenopiles</taxon>
        <taxon>Ochrophyta</taxon>
        <taxon>Bacillariophyta</taxon>
        <taxon>Coscinodiscophyceae</taxon>
        <taxon>Thalassiosirophycidae</taxon>
        <taxon>Stephanodiscales</taxon>
        <taxon>Stephanodiscaceae</taxon>
        <taxon>Discostella</taxon>
    </lineage>
</organism>
<gene>
    <name evidence="2" type="ORF">ACHAWU_003402</name>
</gene>
<keyword evidence="1" id="KW-0732">Signal</keyword>
<accession>A0ABD3MUY0</accession>
<keyword evidence="3" id="KW-1185">Reference proteome</keyword>